<sequence>MRASVYVSALTLAVASAQSITGTSSVGPSVDPAPQTSYLAMTNSLGVVTGMPAAATNVGTQPAVVTSQPAVVTAQPAPADIPAVGPGVHTLTLAGTGTGSMVNSTRTVTVSANNSTTVQLVASPTSSDAMATGSDGATRSRASGATGSGATGTGKPAATGAAANVKAAAGSIVGFGALMAAFL</sequence>
<keyword evidence="6" id="KW-1185">Reference proteome</keyword>
<dbReference type="AlphaFoldDB" id="A0A2W1CW64"/>
<dbReference type="OMA" id="QTSYLAM"/>
<comment type="caution">
    <text evidence="4">The sequence shown here is derived from an EMBL/GenBank/DDBJ whole genome shotgun (WGS) entry which is preliminary data.</text>
</comment>
<reference evidence="6" key="4">
    <citation type="journal article" date="2022" name="Microb. Genom.">
        <title>A global pangenome for the wheat fungal pathogen Pyrenophora tritici-repentis and prediction of effector protein structural homology.</title>
        <authorList>
            <person name="Moolhuijzen P.M."/>
            <person name="See P.T."/>
            <person name="Shi G."/>
            <person name="Powell H.R."/>
            <person name="Cockram J."/>
            <person name="Jorgensen L.N."/>
            <person name="Benslimane H."/>
            <person name="Strelkov S.E."/>
            <person name="Turner J."/>
            <person name="Liu Z."/>
            <person name="Moffat C.S."/>
        </authorList>
    </citation>
    <scope>NUCLEOTIDE SEQUENCE [LARGE SCALE GENOMIC DNA]</scope>
</reference>
<keyword evidence="2" id="KW-0732">Signal</keyword>
<feature type="chain" id="PRO_5042700772" evidence="2">
    <location>
        <begin position="18"/>
        <end position="183"/>
    </location>
</feature>
<feature type="signal peptide" evidence="2">
    <location>
        <begin position="1"/>
        <end position="17"/>
    </location>
</feature>
<dbReference type="Proteomes" id="UP000245464">
    <property type="component" value="Chromosome 1"/>
</dbReference>
<accession>A0A2W1CW64</accession>
<feature type="region of interest" description="Disordered" evidence="1">
    <location>
        <begin position="122"/>
        <end position="158"/>
    </location>
</feature>
<evidence type="ECO:0000313" key="3">
    <source>
        <dbReference type="EMBL" id="KAF7577078.1"/>
    </source>
</evidence>
<evidence type="ECO:0000256" key="1">
    <source>
        <dbReference type="SAM" id="MobiDB-lite"/>
    </source>
</evidence>
<reference evidence="4" key="3">
    <citation type="journal article" date="2022" name="bioRxiv">
        <title>A global pangenome for the wheat fungal pathogen Pyrenophora tritici-repentis and prediction of effector protein structural homology.</title>
        <authorList>
            <person name="Moolhuijzen P."/>
            <person name="See P.T."/>
            <person name="Shi G."/>
            <person name="Powell H.R."/>
            <person name="Cockram J."/>
            <person name="Jorgensen L.N."/>
            <person name="Benslimane H."/>
            <person name="Strelkov S.E."/>
            <person name="Turner J."/>
            <person name="Liu Z."/>
            <person name="Moffat C.S."/>
        </authorList>
    </citation>
    <scope>NUCLEOTIDE SEQUENCE</scope>
    <source>
        <strain evidence="4">86-124</strain>
    </source>
</reference>
<evidence type="ECO:0000313" key="6">
    <source>
        <dbReference type="Proteomes" id="UP000249757"/>
    </source>
</evidence>
<reference evidence="3 5" key="1">
    <citation type="journal article" date="2018" name="BMC Genomics">
        <title>Comparative genomics of the wheat fungal pathogen Pyrenophora tritici-repentis reveals chromosomal variations and genome plasticity.</title>
        <authorList>
            <person name="Moolhuijzen P."/>
            <person name="See P.T."/>
            <person name="Hane J.K."/>
            <person name="Shi G."/>
            <person name="Liu Z."/>
            <person name="Oliver R.P."/>
            <person name="Moffat C.S."/>
        </authorList>
    </citation>
    <scope>NUCLEOTIDE SEQUENCE [LARGE SCALE GENOMIC DNA]</scope>
    <source>
        <strain evidence="3">M4</strain>
    </source>
</reference>
<evidence type="ECO:0000256" key="2">
    <source>
        <dbReference type="SAM" id="SignalP"/>
    </source>
</evidence>
<proteinExistence type="predicted"/>
<name>A0A2W1CW64_9PLEO</name>
<gene>
    <name evidence="4" type="ORF">Ptr86124_001216</name>
    <name evidence="3" type="ORF">PtrM4_013180</name>
</gene>
<dbReference type="EMBL" id="NRDI02000001">
    <property type="protein sequence ID" value="KAI1520848.1"/>
    <property type="molecule type" value="Genomic_DNA"/>
</dbReference>
<protein>
    <submittedName>
        <fullName evidence="3">Herpes-BLLF1 multi-domain protein</fullName>
    </submittedName>
</protein>
<feature type="compositionally biased region" description="Low complexity" evidence="1">
    <location>
        <begin position="136"/>
        <end position="145"/>
    </location>
</feature>
<reference evidence="4" key="2">
    <citation type="submission" date="2021-05" db="EMBL/GenBank/DDBJ databases">
        <authorList>
            <person name="Moolhuijzen P.M."/>
            <person name="Moffat C.S."/>
        </authorList>
    </citation>
    <scope>NUCLEOTIDE SEQUENCE</scope>
    <source>
        <strain evidence="4">86-124</strain>
    </source>
</reference>
<dbReference type="OrthoDB" id="5429002at2759"/>
<organism evidence="4 6">
    <name type="scientific">Pyrenophora tritici-repentis</name>
    <dbReference type="NCBI Taxonomy" id="45151"/>
    <lineage>
        <taxon>Eukaryota</taxon>
        <taxon>Fungi</taxon>
        <taxon>Dikarya</taxon>
        <taxon>Ascomycota</taxon>
        <taxon>Pezizomycotina</taxon>
        <taxon>Dothideomycetes</taxon>
        <taxon>Pleosporomycetidae</taxon>
        <taxon>Pleosporales</taxon>
        <taxon>Pleosporineae</taxon>
        <taxon>Pleosporaceae</taxon>
        <taxon>Pyrenophora</taxon>
    </lineage>
</organism>
<evidence type="ECO:0000313" key="4">
    <source>
        <dbReference type="EMBL" id="KAI1520848.1"/>
    </source>
</evidence>
<dbReference type="EMBL" id="NQIK02000001">
    <property type="protein sequence ID" value="KAF7577078.1"/>
    <property type="molecule type" value="Genomic_DNA"/>
</dbReference>
<evidence type="ECO:0000313" key="5">
    <source>
        <dbReference type="Proteomes" id="UP000245464"/>
    </source>
</evidence>
<dbReference type="Proteomes" id="UP000249757">
    <property type="component" value="Unassembled WGS sequence"/>
</dbReference>